<organism evidence="1 2">
    <name type="scientific">Heliocybe sulcata</name>
    <dbReference type="NCBI Taxonomy" id="5364"/>
    <lineage>
        <taxon>Eukaryota</taxon>
        <taxon>Fungi</taxon>
        <taxon>Dikarya</taxon>
        <taxon>Basidiomycota</taxon>
        <taxon>Agaricomycotina</taxon>
        <taxon>Agaricomycetes</taxon>
        <taxon>Gloeophyllales</taxon>
        <taxon>Gloeophyllaceae</taxon>
        <taxon>Heliocybe</taxon>
    </lineage>
</organism>
<sequence length="71" mass="7650">MVFTSFQIPSHSWTSTFLRLDSPAGEVPMPVSETSIRGSLAFTGGVPLTKVTPTFFCITLPNAWPRPSPGP</sequence>
<evidence type="ECO:0000313" key="2">
    <source>
        <dbReference type="Proteomes" id="UP000305948"/>
    </source>
</evidence>
<dbReference type="AlphaFoldDB" id="A0A5C3N0W1"/>
<evidence type="ECO:0000313" key="1">
    <source>
        <dbReference type="EMBL" id="TFK50675.1"/>
    </source>
</evidence>
<reference evidence="1 2" key="1">
    <citation type="journal article" date="2019" name="Nat. Ecol. Evol.">
        <title>Megaphylogeny resolves global patterns of mushroom evolution.</title>
        <authorList>
            <person name="Varga T."/>
            <person name="Krizsan K."/>
            <person name="Foldi C."/>
            <person name="Dima B."/>
            <person name="Sanchez-Garcia M."/>
            <person name="Sanchez-Ramirez S."/>
            <person name="Szollosi G.J."/>
            <person name="Szarkandi J.G."/>
            <person name="Papp V."/>
            <person name="Albert L."/>
            <person name="Andreopoulos W."/>
            <person name="Angelini C."/>
            <person name="Antonin V."/>
            <person name="Barry K.W."/>
            <person name="Bougher N.L."/>
            <person name="Buchanan P."/>
            <person name="Buyck B."/>
            <person name="Bense V."/>
            <person name="Catcheside P."/>
            <person name="Chovatia M."/>
            <person name="Cooper J."/>
            <person name="Damon W."/>
            <person name="Desjardin D."/>
            <person name="Finy P."/>
            <person name="Geml J."/>
            <person name="Haridas S."/>
            <person name="Hughes K."/>
            <person name="Justo A."/>
            <person name="Karasinski D."/>
            <person name="Kautmanova I."/>
            <person name="Kiss B."/>
            <person name="Kocsube S."/>
            <person name="Kotiranta H."/>
            <person name="LaButti K.M."/>
            <person name="Lechner B.E."/>
            <person name="Liimatainen K."/>
            <person name="Lipzen A."/>
            <person name="Lukacs Z."/>
            <person name="Mihaltcheva S."/>
            <person name="Morgado L.N."/>
            <person name="Niskanen T."/>
            <person name="Noordeloos M.E."/>
            <person name="Ohm R.A."/>
            <person name="Ortiz-Santana B."/>
            <person name="Ovrebo C."/>
            <person name="Racz N."/>
            <person name="Riley R."/>
            <person name="Savchenko A."/>
            <person name="Shiryaev A."/>
            <person name="Soop K."/>
            <person name="Spirin V."/>
            <person name="Szebenyi C."/>
            <person name="Tomsovsky M."/>
            <person name="Tulloss R.E."/>
            <person name="Uehling J."/>
            <person name="Grigoriev I.V."/>
            <person name="Vagvolgyi C."/>
            <person name="Papp T."/>
            <person name="Martin F.M."/>
            <person name="Miettinen O."/>
            <person name="Hibbett D.S."/>
            <person name="Nagy L.G."/>
        </authorList>
    </citation>
    <scope>NUCLEOTIDE SEQUENCE [LARGE SCALE GENOMIC DNA]</scope>
    <source>
        <strain evidence="1 2">OMC1185</strain>
    </source>
</reference>
<dbReference type="Proteomes" id="UP000305948">
    <property type="component" value="Unassembled WGS sequence"/>
</dbReference>
<name>A0A5C3N0W1_9AGAM</name>
<gene>
    <name evidence="1" type="ORF">OE88DRAFT_1661231</name>
</gene>
<protein>
    <submittedName>
        <fullName evidence="1">Uncharacterized protein</fullName>
    </submittedName>
</protein>
<dbReference type="EMBL" id="ML213513">
    <property type="protein sequence ID" value="TFK50675.1"/>
    <property type="molecule type" value="Genomic_DNA"/>
</dbReference>
<keyword evidence="2" id="KW-1185">Reference proteome</keyword>
<proteinExistence type="predicted"/>
<accession>A0A5C3N0W1</accession>